<reference evidence="1" key="1">
    <citation type="submission" date="2018-01" db="EMBL/GenBank/DDBJ databases">
        <title>An insight into the sialome of Amazonian anophelines.</title>
        <authorList>
            <person name="Ribeiro J.M."/>
            <person name="Scarpassa V."/>
            <person name="Calvo E."/>
        </authorList>
    </citation>
    <scope>NUCLEOTIDE SEQUENCE</scope>
</reference>
<proteinExistence type="predicted"/>
<sequence length="77" mass="8299">MIPLLAVPAACGCCFHLLSETDALSVCSPLRVCSVVCPEGSSSVCSAVPFSCWFMRETRVVWVRAHLRSGERLEAIG</sequence>
<organism evidence="1">
    <name type="scientific">Anopheles darlingi</name>
    <name type="common">Mosquito</name>
    <dbReference type="NCBI Taxonomy" id="43151"/>
    <lineage>
        <taxon>Eukaryota</taxon>
        <taxon>Metazoa</taxon>
        <taxon>Ecdysozoa</taxon>
        <taxon>Arthropoda</taxon>
        <taxon>Hexapoda</taxon>
        <taxon>Insecta</taxon>
        <taxon>Pterygota</taxon>
        <taxon>Neoptera</taxon>
        <taxon>Endopterygota</taxon>
        <taxon>Diptera</taxon>
        <taxon>Nematocera</taxon>
        <taxon>Culicoidea</taxon>
        <taxon>Culicidae</taxon>
        <taxon>Anophelinae</taxon>
        <taxon>Anopheles</taxon>
    </lineage>
</organism>
<evidence type="ECO:0000313" key="1">
    <source>
        <dbReference type="EMBL" id="MBW73582.1"/>
    </source>
</evidence>
<accession>A0A2M4D7M9</accession>
<dbReference type="EMBL" id="GGFL01009404">
    <property type="protein sequence ID" value="MBW73582.1"/>
    <property type="molecule type" value="Transcribed_RNA"/>
</dbReference>
<name>A0A2M4D7M9_ANODA</name>
<protein>
    <submittedName>
        <fullName evidence="1">Putative secreted protein</fullName>
    </submittedName>
</protein>
<dbReference type="AlphaFoldDB" id="A0A2M4D7M9"/>